<evidence type="ECO:0000313" key="4">
    <source>
        <dbReference type="Proteomes" id="UP001597241"/>
    </source>
</evidence>
<dbReference type="InterPro" id="IPR021255">
    <property type="entry name" value="DUF2807"/>
</dbReference>
<dbReference type="EMBL" id="JBHTMV010000001">
    <property type="protein sequence ID" value="MFD1292326.1"/>
    <property type="molecule type" value="Genomic_DNA"/>
</dbReference>
<evidence type="ECO:0000313" key="3">
    <source>
        <dbReference type="EMBL" id="MFD1292326.1"/>
    </source>
</evidence>
<keyword evidence="1" id="KW-0732">Signal</keyword>
<feature type="domain" description="Putative auto-transporter adhesin head GIN" evidence="2">
    <location>
        <begin position="41"/>
        <end position="232"/>
    </location>
</feature>
<organism evidence="3 4">
    <name type="scientific">Lutibacter holmesii</name>
    <dbReference type="NCBI Taxonomy" id="1137985"/>
    <lineage>
        <taxon>Bacteria</taxon>
        <taxon>Pseudomonadati</taxon>
        <taxon>Bacteroidota</taxon>
        <taxon>Flavobacteriia</taxon>
        <taxon>Flavobacteriales</taxon>
        <taxon>Flavobacteriaceae</taxon>
        <taxon>Lutibacter</taxon>
    </lineage>
</organism>
<gene>
    <name evidence="3" type="ORF">ACFQ5N_00640</name>
</gene>
<name>A0ABW3WMA0_9FLAO</name>
<dbReference type="Gene3D" id="2.160.20.120">
    <property type="match status" value="1"/>
</dbReference>
<comment type="caution">
    <text evidence="3">The sequence shown here is derived from an EMBL/GenBank/DDBJ whole genome shotgun (WGS) entry which is preliminary data.</text>
</comment>
<feature type="chain" id="PRO_5046754471" evidence="1">
    <location>
        <begin position="22"/>
        <end position="249"/>
    </location>
</feature>
<keyword evidence="4" id="KW-1185">Reference proteome</keyword>
<evidence type="ECO:0000256" key="1">
    <source>
        <dbReference type="SAM" id="SignalP"/>
    </source>
</evidence>
<dbReference type="Pfam" id="PF10988">
    <property type="entry name" value="DUF2807"/>
    <property type="match status" value="1"/>
</dbReference>
<protein>
    <submittedName>
        <fullName evidence="3">Head GIN domain-containing protein</fullName>
    </submittedName>
</protein>
<dbReference type="Proteomes" id="UP001597241">
    <property type="component" value="Unassembled WGS sequence"/>
</dbReference>
<dbReference type="PROSITE" id="PS51257">
    <property type="entry name" value="PROKAR_LIPOPROTEIN"/>
    <property type="match status" value="1"/>
</dbReference>
<sequence>MKKIFFIVCSILLVSCNDQNANNCFQTAGDIIQQEVEVATFEKVVVHARIELIITQGDEQKVLIETGENLLNDITAEVINNELILKNNNTCNFVRAYDLTKVYITVPNLTKIRNASEKNIYSNGLLTYNSLELVSIGDEDVYLPIGDWHLNIQNENIRISSNGNAIFYLEGTTTNLNINLFDFCDSRFEGEHLIAQHIKINQISSNDMLIYPVESLSGAIYATGDVISFNKPTTVNVDDLSDYAELIFK</sequence>
<accession>A0ABW3WMA0</accession>
<feature type="signal peptide" evidence="1">
    <location>
        <begin position="1"/>
        <end position="21"/>
    </location>
</feature>
<evidence type="ECO:0000259" key="2">
    <source>
        <dbReference type="Pfam" id="PF10988"/>
    </source>
</evidence>
<reference evidence="4" key="1">
    <citation type="journal article" date="2019" name="Int. J. Syst. Evol. Microbiol.">
        <title>The Global Catalogue of Microorganisms (GCM) 10K type strain sequencing project: providing services to taxonomists for standard genome sequencing and annotation.</title>
        <authorList>
            <consortium name="The Broad Institute Genomics Platform"/>
            <consortium name="The Broad Institute Genome Sequencing Center for Infectious Disease"/>
            <person name="Wu L."/>
            <person name="Ma J."/>
        </authorList>
    </citation>
    <scope>NUCLEOTIDE SEQUENCE [LARGE SCALE GENOMIC DNA]</scope>
    <source>
        <strain evidence="4">CCUG 62221</strain>
    </source>
</reference>
<proteinExistence type="predicted"/>
<dbReference type="RefSeq" id="WP_386806870.1">
    <property type="nucleotide sequence ID" value="NZ_JBHTMV010000001.1"/>
</dbReference>